<feature type="transmembrane region" description="Helical" evidence="11">
    <location>
        <begin position="110"/>
        <end position="130"/>
    </location>
</feature>
<feature type="transmembrane region" description="Helical" evidence="11">
    <location>
        <begin position="72"/>
        <end position="90"/>
    </location>
</feature>
<evidence type="ECO:0000256" key="4">
    <source>
        <dbReference type="ARBA" id="ARBA00022496"/>
    </source>
</evidence>
<keyword evidence="7" id="KW-0408">Iron</keyword>
<accession>A0A9W9BTP7</accession>
<evidence type="ECO:0000313" key="13">
    <source>
        <dbReference type="EMBL" id="KAJ4327906.1"/>
    </source>
</evidence>
<evidence type="ECO:0000256" key="1">
    <source>
        <dbReference type="ARBA" id="ARBA00004141"/>
    </source>
</evidence>
<keyword evidence="14" id="KW-1185">Reference proteome</keyword>
<dbReference type="InterPro" id="IPR020846">
    <property type="entry name" value="MFS_dom"/>
</dbReference>
<dbReference type="SUPFAM" id="SSF103473">
    <property type="entry name" value="MFS general substrate transporter"/>
    <property type="match status" value="2"/>
</dbReference>
<feature type="transmembrane region" description="Helical" evidence="11">
    <location>
        <begin position="420"/>
        <end position="439"/>
    </location>
</feature>
<evidence type="ECO:0000256" key="3">
    <source>
        <dbReference type="ARBA" id="ARBA00022448"/>
    </source>
</evidence>
<dbReference type="PANTHER" id="PTHR23501:SF50">
    <property type="entry name" value="MFS SIDEROCHROME IRON TRANSPORTER MIRB (AFU_ORTHOLOGUE AFUA_3G03640)-RELATED"/>
    <property type="match status" value="1"/>
</dbReference>
<dbReference type="EMBL" id="JAPEUR010000018">
    <property type="protein sequence ID" value="KAJ4327906.1"/>
    <property type="molecule type" value="Genomic_DNA"/>
</dbReference>
<evidence type="ECO:0000256" key="6">
    <source>
        <dbReference type="ARBA" id="ARBA00022989"/>
    </source>
</evidence>
<keyword evidence="6 11" id="KW-1133">Transmembrane helix</keyword>
<dbReference type="FunFam" id="1.20.1250.20:FF:000302">
    <property type="entry name" value="MFS siderochrome iron transporter MirB"/>
    <property type="match status" value="1"/>
</dbReference>
<dbReference type="Pfam" id="PF07690">
    <property type="entry name" value="MFS_1"/>
    <property type="match status" value="1"/>
</dbReference>
<feature type="transmembrane region" description="Helical" evidence="11">
    <location>
        <begin position="354"/>
        <end position="375"/>
    </location>
</feature>
<keyword evidence="9 11" id="KW-0472">Membrane</keyword>
<dbReference type="GO" id="GO:0005886">
    <property type="term" value="C:plasma membrane"/>
    <property type="evidence" value="ECO:0007669"/>
    <property type="project" value="TreeGrafter"/>
</dbReference>
<feature type="transmembrane region" description="Helical" evidence="11">
    <location>
        <begin position="484"/>
        <end position="506"/>
    </location>
</feature>
<dbReference type="PROSITE" id="PS50850">
    <property type="entry name" value="MFS"/>
    <property type="match status" value="1"/>
</dbReference>
<dbReference type="Gene3D" id="1.20.1250.20">
    <property type="entry name" value="MFS general substrate transporter like domains"/>
    <property type="match status" value="2"/>
</dbReference>
<reference evidence="13" key="1">
    <citation type="submission" date="2022-10" db="EMBL/GenBank/DDBJ databases">
        <title>Tapping the CABI collections for fungal endophytes: first genome assemblies for Collariella, Neodidymelliopsis, Ascochyta clinopodiicola, Didymella pomorum, Didymosphaeria variabile, Neocosmospora piperis and Neocucurbitaria cava.</title>
        <authorList>
            <person name="Hill R."/>
        </authorList>
    </citation>
    <scope>NUCLEOTIDE SEQUENCE</scope>
    <source>
        <strain evidence="13">IMI 366586</strain>
    </source>
</reference>
<evidence type="ECO:0000256" key="2">
    <source>
        <dbReference type="ARBA" id="ARBA00008335"/>
    </source>
</evidence>
<keyword evidence="3" id="KW-0813">Transport</keyword>
<organism evidence="13 14">
    <name type="scientific">Fusarium piperis</name>
    <dbReference type="NCBI Taxonomy" id="1435070"/>
    <lineage>
        <taxon>Eukaryota</taxon>
        <taxon>Fungi</taxon>
        <taxon>Dikarya</taxon>
        <taxon>Ascomycota</taxon>
        <taxon>Pezizomycotina</taxon>
        <taxon>Sordariomycetes</taxon>
        <taxon>Hypocreomycetidae</taxon>
        <taxon>Hypocreales</taxon>
        <taxon>Nectriaceae</taxon>
        <taxon>Fusarium</taxon>
        <taxon>Fusarium solani species complex</taxon>
    </lineage>
</organism>
<keyword evidence="10" id="KW-0325">Glycoprotein</keyword>
<dbReference type="Proteomes" id="UP001140502">
    <property type="component" value="Unassembled WGS sequence"/>
</dbReference>
<evidence type="ECO:0000313" key="14">
    <source>
        <dbReference type="Proteomes" id="UP001140502"/>
    </source>
</evidence>
<keyword evidence="4" id="KW-0410">Iron transport</keyword>
<feature type="transmembrane region" description="Helical" evidence="11">
    <location>
        <begin position="390"/>
        <end position="408"/>
    </location>
</feature>
<comment type="subcellular location">
    <subcellularLocation>
        <location evidence="1">Membrane</location>
        <topology evidence="1">Multi-pass membrane protein</topology>
    </subcellularLocation>
</comment>
<evidence type="ECO:0000256" key="9">
    <source>
        <dbReference type="ARBA" id="ARBA00023136"/>
    </source>
</evidence>
<evidence type="ECO:0000256" key="7">
    <source>
        <dbReference type="ARBA" id="ARBA00023004"/>
    </source>
</evidence>
<dbReference type="GO" id="GO:0010106">
    <property type="term" value="P:cellular response to iron ion starvation"/>
    <property type="evidence" value="ECO:0007669"/>
    <property type="project" value="UniProtKB-ARBA"/>
</dbReference>
<proteinExistence type="inferred from homology"/>
<evidence type="ECO:0000256" key="8">
    <source>
        <dbReference type="ARBA" id="ARBA00023065"/>
    </source>
</evidence>
<dbReference type="GO" id="GO:0022857">
    <property type="term" value="F:transmembrane transporter activity"/>
    <property type="evidence" value="ECO:0007669"/>
    <property type="project" value="InterPro"/>
</dbReference>
<comment type="caution">
    <text evidence="13">The sequence shown here is derived from an EMBL/GenBank/DDBJ whole genome shotgun (WGS) entry which is preliminary data.</text>
</comment>
<feature type="transmembrane region" description="Helical" evidence="11">
    <location>
        <begin position="560"/>
        <end position="578"/>
    </location>
</feature>
<sequence>MAVLDKLNAVLGRKANAGEGAEDPVTVAAATADEKAHDGIPPEDVELSDVPTENAQHGVRAAEAITLTWTKWSLVAVFINMWFIYLVNGFQSKVLDTLTPYASSEWESHSIMPVISTVAYIMTAAVYIPLSKILDIWGRAEGFLLMVVFATIGMAMMAASKNFATYCAATVFWQVGWSGLTYSIDVITADSTQLKNRGLAYAFTSSPYMVTAFAAPKSAEKFLQNVDWRWGFGCFSIVLPIVAAPMYCLLKWHLHKAKKAGLLVREDSGRTWPEAIVWGVMEFDAPGALLFAAGAVIFLLPFSIASMAPQGWNTPYIIAMIITGFVVLVIFGCYERWVAPKPFFKYEFLTDRTVVGVCWLDLIYMIGYYCWASYFNSFLQVVNNLAPAEAGYVANTFDIVSGFLLFIVGWSIRKTGRFKWLLVVGIPLYIFSQGLMIHFRRPGQSIGYLIMCEVFISIAGSVFILCMQIGILAAVDHQHVATALAVLSVTGNIGGALGSTISATIWTNTFYNKLLQWLPEDALSEAENIAGVIDYQLAYPVGSPEREAIQRAYGFGQARMLAAGTSVMVLAFATIFLVRNYDLRKLRQTKGMIF</sequence>
<dbReference type="GO" id="GO:0006826">
    <property type="term" value="P:iron ion transport"/>
    <property type="evidence" value="ECO:0007669"/>
    <property type="project" value="UniProtKB-KW"/>
</dbReference>
<evidence type="ECO:0000256" key="5">
    <source>
        <dbReference type="ARBA" id="ARBA00022692"/>
    </source>
</evidence>
<evidence type="ECO:0000256" key="10">
    <source>
        <dbReference type="ARBA" id="ARBA00023180"/>
    </source>
</evidence>
<dbReference type="FunFam" id="1.20.1250.20:FF:000284">
    <property type="entry name" value="Siderophore iron transporter mirB"/>
    <property type="match status" value="1"/>
</dbReference>
<keyword evidence="8" id="KW-0406">Ion transport</keyword>
<feature type="transmembrane region" description="Helical" evidence="11">
    <location>
        <begin position="228"/>
        <end position="250"/>
    </location>
</feature>
<dbReference type="OrthoDB" id="4078873at2759"/>
<gene>
    <name evidence="13" type="ORF">N0V84_001717</name>
</gene>
<feature type="transmembrane region" description="Helical" evidence="11">
    <location>
        <begin position="314"/>
        <end position="334"/>
    </location>
</feature>
<dbReference type="InterPro" id="IPR011701">
    <property type="entry name" value="MFS"/>
</dbReference>
<evidence type="ECO:0000259" key="12">
    <source>
        <dbReference type="PROSITE" id="PS50850"/>
    </source>
</evidence>
<feature type="transmembrane region" description="Helical" evidence="11">
    <location>
        <begin position="288"/>
        <end position="308"/>
    </location>
</feature>
<dbReference type="AlphaFoldDB" id="A0A9W9BTP7"/>
<name>A0A9W9BTP7_9HYPO</name>
<feature type="domain" description="Major facilitator superfamily (MFS) profile" evidence="12">
    <location>
        <begin position="77"/>
        <end position="582"/>
    </location>
</feature>
<comment type="similarity">
    <text evidence="2">Belongs to the major facilitator superfamily.</text>
</comment>
<dbReference type="PANTHER" id="PTHR23501">
    <property type="entry name" value="MAJOR FACILITATOR SUPERFAMILY"/>
    <property type="match status" value="1"/>
</dbReference>
<keyword evidence="5 11" id="KW-0812">Transmembrane</keyword>
<evidence type="ECO:0000256" key="11">
    <source>
        <dbReference type="SAM" id="Phobius"/>
    </source>
</evidence>
<feature type="transmembrane region" description="Helical" evidence="11">
    <location>
        <begin position="445"/>
        <end position="472"/>
    </location>
</feature>
<feature type="transmembrane region" description="Helical" evidence="11">
    <location>
        <begin position="142"/>
        <end position="159"/>
    </location>
</feature>
<dbReference type="InterPro" id="IPR036259">
    <property type="entry name" value="MFS_trans_sf"/>
</dbReference>
<protein>
    <recommendedName>
        <fullName evidence="12">Major facilitator superfamily (MFS) profile domain-containing protein</fullName>
    </recommendedName>
</protein>